<feature type="domain" description="Purine catabolism PurC-like" evidence="1">
    <location>
        <begin position="27"/>
        <end position="118"/>
    </location>
</feature>
<dbReference type="OrthoDB" id="3190266at2"/>
<evidence type="ECO:0000259" key="2">
    <source>
        <dbReference type="Pfam" id="PF13556"/>
    </source>
</evidence>
<dbReference type="RefSeq" id="WP_105943220.1">
    <property type="nucleotide sequence ID" value="NZ_CP027433.1"/>
</dbReference>
<dbReference type="AlphaFoldDB" id="A0A2S0KIK9"/>
<evidence type="ECO:0000259" key="1">
    <source>
        <dbReference type="Pfam" id="PF07905"/>
    </source>
</evidence>
<dbReference type="Gene3D" id="1.10.10.2840">
    <property type="entry name" value="PucR C-terminal helix-turn-helix domain"/>
    <property type="match status" value="1"/>
</dbReference>
<evidence type="ECO:0000313" key="3">
    <source>
        <dbReference type="EMBL" id="AVM01514.1"/>
    </source>
</evidence>
<gene>
    <name evidence="3" type="ORF">C6V83_15940</name>
</gene>
<evidence type="ECO:0008006" key="5">
    <source>
        <dbReference type="Google" id="ProtNLM"/>
    </source>
</evidence>
<dbReference type="EMBL" id="CP027433">
    <property type="protein sequence ID" value="AVM01514.1"/>
    <property type="molecule type" value="Genomic_DNA"/>
</dbReference>
<feature type="domain" description="PucR C-terminal helix-turn-helix" evidence="2">
    <location>
        <begin position="433"/>
        <end position="490"/>
    </location>
</feature>
<organism evidence="3 4">
    <name type="scientific">Gordonia iterans</name>
    <dbReference type="NCBI Taxonomy" id="1004901"/>
    <lineage>
        <taxon>Bacteria</taxon>
        <taxon>Bacillati</taxon>
        <taxon>Actinomycetota</taxon>
        <taxon>Actinomycetes</taxon>
        <taxon>Mycobacteriales</taxon>
        <taxon>Gordoniaceae</taxon>
        <taxon>Gordonia</taxon>
    </lineage>
</organism>
<dbReference type="InterPro" id="IPR051448">
    <property type="entry name" value="CdaR-like_regulators"/>
</dbReference>
<sequence length="492" mass="51177">MQLGRLLENRALRLELAVDPGGARELAVCGVSVAEGPMPQRLTGGGGLLLMRLVQVDDPAETERLLDAAHDGGVVAVGVGVDRAGGCLPRSVVASCRARGLALVSVPADVSFDDVAAEFRVHRADLACRMRAALNQSRRLLASVAAGCELDDLASVVVGATGVGCTVVTATGRRICAHGRGLSDDDVDELLRGARTADAVPVTTAGRTVLPIGRCDDAARAWHLVVDGRVETLPADAADAFAEFASVAALVHAREAESLALRDRHDDLAVAERLAAPQGSGCSGGGAVLVVRSDDPDRARPLVRDALTATVADATVAVHGGDVIAHLPTGSPDATVAAVGQRLRGVVDLLGAPSIGYCAMSDGASFDGAVRGARQAARFRESSESCPLPITAADSLGTAASLFAHLPDDVRTDFVRRVLGPLQEHDAATKAGLLDTLAQFLANDCSWVRTATAMDMHQNTVRYRIGRTEQLIGRNLSDLADRVDVHVALELR</sequence>
<dbReference type="PANTHER" id="PTHR33744">
    <property type="entry name" value="CARBOHYDRATE DIACID REGULATOR"/>
    <property type="match status" value="1"/>
</dbReference>
<dbReference type="Pfam" id="PF07905">
    <property type="entry name" value="PucR"/>
    <property type="match status" value="1"/>
</dbReference>
<keyword evidence="4" id="KW-1185">Reference proteome</keyword>
<name>A0A2S0KIK9_9ACTN</name>
<protein>
    <recommendedName>
        <fullName evidence="5">PucR family transcriptional regulator</fullName>
    </recommendedName>
</protein>
<dbReference type="InterPro" id="IPR025736">
    <property type="entry name" value="PucR_C-HTH_dom"/>
</dbReference>
<dbReference type="InterPro" id="IPR012914">
    <property type="entry name" value="PucR_dom"/>
</dbReference>
<dbReference type="Pfam" id="PF13556">
    <property type="entry name" value="HTH_30"/>
    <property type="match status" value="1"/>
</dbReference>
<dbReference type="InterPro" id="IPR042070">
    <property type="entry name" value="PucR_C-HTH_sf"/>
</dbReference>
<dbReference type="PANTHER" id="PTHR33744:SF17">
    <property type="entry name" value="CONSERVED PROTEIN"/>
    <property type="match status" value="1"/>
</dbReference>
<reference evidence="3 4" key="1">
    <citation type="submission" date="2018-03" db="EMBL/GenBank/DDBJ databases">
        <title>Characteristics and genome of n-alkane degrading marine bacteria Gordonia iterans isolated from crude oil contaminated in Tae-an, South Korea.</title>
        <authorList>
            <person name="Lee S.-S."/>
            <person name="Kim H."/>
        </authorList>
    </citation>
    <scope>NUCLEOTIDE SEQUENCE [LARGE SCALE GENOMIC DNA]</scope>
    <source>
        <strain evidence="3 4">Co17</strain>
    </source>
</reference>
<accession>A0A2S0KIK9</accession>
<dbReference type="Proteomes" id="UP000239814">
    <property type="component" value="Chromosome"/>
</dbReference>
<evidence type="ECO:0000313" key="4">
    <source>
        <dbReference type="Proteomes" id="UP000239814"/>
    </source>
</evidence>
<dbReference type="KEGG" id="git:C6V83_15940"/>
<proteinExistence type="predicted"/>